<keyword evidence="3" id="KW-0808">Transferase</keyword>
<dbReference type="Proteomes" id="UP000565205">
    <property type="component" value="Unassembled WGS sequence"/>
</dbReference>
<proteinExistence type="predicted"/>
<evidence type="ECO:0000259" key="1">
    <source>
        <dbReference type="Pfam" id="PF01636"/>
    </source>
</evidence>
<dbReference type="PANTHER" id="PTHR47829:SF1">
    <property type="entry name" value="HAD FAMILY PHOSPHATASE"/>
    <property type="match status" value="1"/>
</dbReference>
<dbReference type="EMBL" id="JABXXQ010000121">
    <property type="protein sequence ID" value="NVN30237.1"/>
    <property type="molecule type" value="Genomic_DNA"/>
</dbReference>
<dbReference type="Proteomes" id="UP000557688">
    <property type="component" value="Unassembled WGS sequence"/>
</dbReference>
<evidence type="ECO:0000313" key="4">
    <source>
        <dbReference type="Proteomes" id="UP000557688"/>
    </source>
</evidence>
<dbReference type="Gene3D" id="3.90.1200.10">
    <property type="match status" value="1"/>
</dbReference>
<dbReference type="Pfam" id="PF01636">
    <property type="entry name" value="APH"/>
    <property type="match status" value="1"/>
</dbReference>
<keyword evidence="4" id="KW-1185">Reference proteome</keyword>
<evidence type="ECO:0000313" key="3">
    <source>
        <dbReference type="EMBL" id="NVN30237.1"/>
    </source>
</evidence>
<accession>A0A850NW91</accession>
<organism evidence="3 5">
    <name type="scientific">Endobacter medicaginis</name>
    <dbReference type="NCBI Taxonomy" id="1181271"/>
    <lineage>
        <taxon>Bacteria</taxon>
        <taxon>Pseudomonadati</taxon>
        <taxon>Pseudomonadota</taxon>
        <taxon>Alphaproteobacteria</taxon>
        <taxon>Acetobacterales</taxon>
        <taxon>Acetobacteraceae</taxon>
        <taxon>Endobacter</taxon>
    </lineage>
</organism>
<reference evidence="2 4" key="2">
    <citation type="submission" date="2020-08" db="EMBL/GenBank/DDBJ databases">
        <title>Genomic Encyclopedia of Type Strains, Phase III (KMG-III): the genomes of soil and plant-associated and newly described type strains.</title>
        <authorList>
            <person name="Whitman W."/>
        </authorList>
    </citation>
    <scope>NUCLEOTIDE SEQUENCE [LARGE SCALE GENOMIC DNA]</scope>
    <source>
        <strain evidence="2 4">CECT 8088</strain>
    </source>
</reference>
<dbReference type="SUPFAM" id="SSF56112">
    <property type="entry name" value="Protein kinase-like (PK-like)"/>
    <property type="match status" value="1"/>
</dbReference>
<sequence>MNTLIDTARAVRDEDRIDIAALDDFLKAHVDGLEGVPEIRQFAGGASNLTYLVRYGDREMVLRRPPAGVKAAGAHDMLREAAVMTALRPVYPLVPQVLARSDDASILGAPFFVMERIAGIILRRDLPAGFALDADGVTRLCENFVEGLVALHSVDTARPEIAALGRGEGYVGRQVAGWTKRWRDALTEGTDAIEDVTDWLAANQPARETRICVIHNDYRLDNVVLDANDPLRIIGVLDWEMATLGDPLMDLGGSLAYWVEAGDDAAFRALRRQPSQVPGMLTRAQIVQRYGARTGIDVSGFTFYEVFGLFRLMGIAQQIWRRFVLGQTTNPQFAGFGEAVRYLGTRCRRLIAENQHETGKQG</sequence>
<dbReference type="RefSeq" id="WP_176623607.1">
    <property type="nucleotide sequence ID" value="NZ_JABXXQ010000121.1"/>
</dbReference>
<dbReference type="InterPro" id="IPR002575">
    <property type="entry name" value="Aminoglycoside_PTrfase"/>
</dbReference>
<dbReference type="AlphaFoldDB" id="A0A850NW91"/>
<evidence type="ECO:0000313" key="2">
    <source>
        <dbReference type="EMBL" id="MBB3174161.1"/>
    </source>
</evidence>
<dbReference type="EMBL" id="JACHXV010000006">
    <property type="protein sequence ID" value="MBB3174161.1"/>
    <property type="molecule type" value="Genomic_DNA"/>
</dbReference>
<gene>
    <name evidence="2" type="ORF">FHR90_001997</name>
    <name evidence="3" type="ORF">HUK83_07810</name>
</gene>
<keyword evidence="2" id="KW-0418">Kinase</keyword>
<feature type="domain" description="Aminoglycoside phosphotransferase" evidence="1">
    <location>
        <begin position="38"/>
        <end position="275"/>
    </location>
</feature>
<dbReference type="CDD" id="cd05154">
    <property type="entry name" value="ACAD10_11_N-like"/>
    <property type="match status" value="1"/>
</dbReference>
<dbReference type="InterPro" id="IPR052898">
    <property type="entry name" value="ACAD10-like"/>
</dbReference>
<evidence type="ECO:0000313" key="5">
    <source>
        <dbReference type="Proteomes" id="UP000565205"/>
    </source>
</evidence>
<dbReference type="Gene3D" id="3.30.200.20">
    <property type="entry name" value="Phosphorylase Kinase, domain 1"/>
    <property type="match status" value="1"/>
</dbReference>
<dbReference type="GO" id="GO:0016301">
    <property type="term" value="F:kinase activity"/>
    <property type="evidence" value="ECO:0007669"/>
    <property type="project" value="UniProtKB-KW"/>
</dbReference>
<dbReference type="InterPro" id="IPR011009">
    <property type="entry name" value="Kinase-like_dom_sf"/>
</dbReference>
<name>A0A850NW91_9PROT</name>
<dbReference type="PANTHER" id="PTHR47829">
    <property type="entry name" value="HYDROLASE, PUTATIVE (AFU_ORTHOLOGUE AFUA_1G12880)-RELATED"/>
    <property type="match status" value="1"/>
</dbReference>
<comment type="caution">
    <text evidence="3">The sequence shown here is derived from an EMBL/GenBank/DDBJ whole genome shotgun (WGS) entry which is preliminary data.</text>
</comment>
<protein>
    <submittedName>
        <fullName evidence="2">Aminoglycoside phosphotransferase (APT) family kinase protein</fullName>
    </submittedName>
    <submittedName>
        <fullName evidence="3">Phosphotransferase family protein</fullName>
    </submittedName>
</protein>
<dbReference type="InterPro" id="IPR041726">
    <property type="entry name" value="ACAD10_11_N"/>
</dbReference>
<reference evidence="3 5" key="1">
    <citation type="submission" date="2020-06" db="EMBL/GenBank/DDBJ databases">
        <title>Description of novel acetic acid bacteria.</title>
        <authorList>
            <person name="Sombolestani A."/>
        </authorList>
    </citation>
    <scope>NUCLEOTIDE SEQUENCE [LARGE SCALE GENOMIC DNA]</scope>
    <source>
        <strain evidence="3 5">LMG 26838</strain>
    </source>
</reference>